<evidence type="ECO:0000256" key="1">
    <source>
        <dbReference type="SAM" id="MobiDB-lite"/>
    </source>
</evidence>
<protein>
    <submittedName>
        <fullName evidence="2">Uncharacterized protein</fullName>
    </submittedName>
</protein>
<feature type="region of interest" description="Disordered" evidence="1">
    <location>
        <begin position="172"/>
        <end position="237"/>
    </location>
</feature>
<accession>A0A139AIY8</accession>
<feature type="compositionally biased region" description="Low complexity" evidence="1">
    <location>
        <begin position="214"/>
        <end position="223"/>
    </location>
</feature>
<feature type="compositionally biased region" description="Low complexity" evidence="1">
    <location>
        <begin position="173"/>
        <end position="205"/>
    </location>
</feature>
<evidence type="ECO:0000313" key="3">
    <source>
        <dbReference type="Proteomes" id="UP000070544"/>
    </source>
</evidence>
<dbReference type="AlphaFoldDB" id="A0A139AIY8"/>
<name>A0A139AIY8_GONPJ</name>
<reference evidence="2 3" key="1">
    <citation type="journal article" date="2015" name="Genome Biol. Evol.">
        <title>Phylogenomic analyses indicate that early fungi evolved digesting cell walls of algal ancestors of land plants.</title>
        <authorList>
            <person name="Chang Y."/>
            <person name="Wang S."/>
            <person name="Sekimoto S."/>
            <person name="Aerts A.L."/>
            <person name="Choi C."/>
            <person name="Clum A."/>
            <person name="LaButti K.M."/>
            <person name="Lindquist E.A."/>
            <person name="Yee Ngan C."/>
            <person name="Ohm R.A."/>
            <person name="Salamov A.A."/>
            <person name="Grigoriev I.V."/>
            <person name="Spatafora J.W."/>
            <person name="Berbee M.L."/>
        </authorList>
    </citation>
    <scope>NUCLEOTIDE SEQUENCE [LARGE SCALE GENOMIC DNA]</scope>
    <source>
        <strain evidence="2 3">JEL478</strain>
    </source>
</reference>
<dbReference type="EMBL" id="KQ965752">
    <property type="protein sequence ID" value="KXS16423.1"/>
    <property type="molecule type" value="Genomic_DNA"/>
</dbReference>
<feature type="compositionally biased region" description="Pro residues" evidence="1">
    <location>
        <begin position="347"/>
        <end position="359"/>
    </location>
</feature>
<gene>
    <name evidence="2" type="ORF">M427DRAFT_290452</name>
</gene>
<dbReference type="Proteomes" id="UP000070544">
    <property type="component" value="Unassembled WGS sequence"/>
</dbReference>
<proteinExistence type="predicted"/>
<evidence type="ECO:0000313" key="2">
    <source>
        <dbReference type="EMBL" id="KXS16423.1"/>
    </source>
</evidence>
<sequence length="359" mass="34504">MDWFPPPTASSGVYLDTEKDFCRLGASCCTGAPSSSVVVMAEWYVADPIWDEGGERDDAKLGRADLCLVSGVDPAAIMSTGFPHELSESDVTTSLAMDVSICGVGDPRVPAAAPVSALPHASTFPTRDAAAALRCRADITRLRMTSMAIAKNARQITETEAATMIVSELRPDPAAAPAGEGATRPGADAVGAPTPGGATVTAPPDAGGGGGDTPGAAPAAAGEPPDPDVSPEPLGGAAAGEACTLLTPSGCMTVGGGADAGGGEDVGLFGALVAVLPDCAVVAPAAFVPEVAGDGGGGGLVEGGAAAGVVAAGGGGGGGGAAGVAAAGAEVAAPPRSGSTKFVTTPTTPPTRPPTKPDI</sequence>
<feature type="region of interest" description="Disordered" evidence="1">
    <location>
        <begin position="333"/>
        <end position="359"/>
    </location>
</feature>
<organism evidence="2 3">
    <name type="scientific">Gonapodya prolifera (strain JEL478)</name>
    <name type="common">Monoblepharis prolifera</name>
    <dbReference type="NCBI Taxonomy" id="1344416"/>
    <lineage>
        <taxon>Eukaryota</taxon>
        <taxon>Fungi</taxon>
        <taxon>Fungi incertae sedis</taxon>
        <taxon>Chytridiomycota</taxon>
        <taxon>Chytridiomycota incertae sedis</taxon>
        <taxon>Monoblepharidomycetes</taxon>
        <taxon>Monoblepharidales</taxon>
        <taxon>Gonapodyaceae</taxon>
        <taxon>Gonapodya</taxon>
    </lineage>
</organism>
<keyword evidence="3" id="KW-1185">Reference proteome</keyword>